<name>A0ACC1MBX1_9HYPO</name>
<sequence length="241" mass="25756">MAATMKPVDPSPQLLQALMADLGRSRQEELPLSDVDVRGRSFIPPRVDESRRYDSKVKTQLNNKWSVTIHDEESEQMRGLTDLNARPWASSGPLHASTFDAPKLAPKPAPKQLTNGGRAPVRAKVPASAPAAIQVSPKPTPPAPTQVEAKLRNVMLYHGKCKVSMHQGRTVVSDANFCVSASKEKDVAFFMLTATGKPGICIHDEDEAGKGDCAAGIYCDAGATTNSGDAGQDTGGYPDFS</sequence>
<dbReference type="Proteomes" id="UP001143910">
    <property type="component" value="Unassembled WGS sequence"/>
</dbReference>
<keyword evidence="2" id="KW-1185">Reference proteome</keyword>
<protein>
    <submittedName>
        <fullName evidence="1">Uncharacterized protein</fullName>
    </submittedName>
</protein>
<reference evidence="1" key="1">
    <citation type="submission" date="2022-08" db="EMBL/GenBank/DDBJ databases">
        <title>Genome Sequence of Lecanicillium fungicola.</title>
        <authorList>
            <person name="Buettner E."/>
        </authorList>
    </citation>
    <scope>NUCLEOTIDE SEQUENCE</scope>
    <source>
        <strain evidence="1">Babe33</strain>
    </source>
</reference>
<gene>
    <name evidence="1" type="ORF">NQ176_g11383</name>
</gene>
<proteinExistence type="predicted"/>
<organism evidence="1 2">
    <name type="scientific">Zarea fungicola</name>
    <dbReference type="NCBI Taxonomy" id="93591"/>
    <lineage>
        <taxon>Eukaryota</taxon>
        <taxon>Fungi</taxon>
        <taxon>Dikarya</taxon>
        <taxon>Ascomycota</taxon>
        <taxon>Pezizomycotina</taxon>
        <taxon>Sordariomycetes</taxon>
        <taxon>Hypocreomycetidae</taxon>
        <taxon>Hypocreales</taxon>
        <taxon>Cordycipitaceae</taxon>
        <taxon>Zarea</taxon>
    </lineage>
</organism>
<comment type="caution">
    <text evidence="1">The sequence shown here is derived from an EMBL/GenBank/DDBJ whole genome shotgun (WGS) entry which is preliminary data.</text>
</comment>
<accession>A0ACC1MBX1</accession>
<evidence type="ECO:0000313" key="2">
    <source>
        <dbReference type="Proteomes" id="UP001143910"/>
    </source>
</evidence>
<evidence type="ECO:0000313" key="1">
    <source>
        <dbReference type="EMBL" id="KAJ2955698.1"/>
    </source>
</evidence>
<dbReference type="EMBL" id="JANJQO010003833">
    <property type="protein sequence ID" value="KAJ2955698.1"/>
    <property type="molecule type" value="Genomic_DNA"/>
</dbReference>